<comment type="caution">
    <text evidence="8">The sequence shown here is derived from an EMBL/GenBank/DDBJ whole genome shotgun (WGS) entry which is preliminary data.</text>
</comment>
<dbReference type="InterPro" id="IPR028161">
    <property type="entry name" value="Met8-like"/>
</dbReference>
<feature type="domain" description="Siroheme synthase central" evidence="7">
    <location>
        <begin position="123"/>
        <end position="149"/>
    </location>
</feature>
<reference evidence="8 9" key="1">
    <citation type="submission" date="2018-05" db="EMBL/GenBank/DDBJ databases">
        <title>Zavarzinia sp. HR-AS.</title>
        <authorList>
            <person name="Lee Y."/>
            <person name="Jeon C.O."/>
        </authorList>
    </citation>
    <scope>NUCLEOTIDE SEQUENCE [LARGE SCALE GENOMIC DNA]</scope>
    <source>
        <strain evidence="8 9">HR-AS</strain>
    </source>
</reference>
<organism evidence="8 9">
    <name type="scientific">Zavarzinia aquatilis</name>
    <dbReference type="NCBI Taxonomy" id="2211142"/>
    <lineage>
        <taxon>Bacteria</taxon>
        <taxon>Pseudomonadati</taxon>
        <taxon>Pseudomonadota</taxon>
        <taxon>Alphaproteobacteria</taxon>
        <taxon>Rhodospirillales</taxon>
        <taxon>Zavarziniaceae</taxon>
        <taxon>Zavarzinia</taxon>
    </lineage>
</organism>
<dbReference type="SUPFAM" id="SSF51735">
    <property type="entry name" value="NAD(P)-binding Rossmann-fold domains"/>
    <property type="match status" value="1"/>
</dbReference>
<evidence type="ECO:0000313" key="9">
    <source>
        <dbReference type="Proteomes" id="UP000245461"/>
    </source>
</evidence>
<dbReference type="AlphaFoldDB" id="A0A317E7Z9"/>
<name>A0A317E7Z9_9PROT</name>
<accession>A0A317E7Z9</accession>
<dbReference type="UniPathway" id="UPA00262">
    <property type="reaction ID" value="UER00222"/>
</dbReference>
<evidence type="ECO:0000256" key="4">
    <source>
        <dbReference type="ARBA" id="ARBA00023027"/>
    </source>
</evidence>
<dbReference type="GO" id="GO:0004325">
    <property type="term" value="F:ferrochelatase activity"/>
    <property type="evidence" value="ECO:0007669"/>
    <property type="project" value="InterPro"/>
</dbReference>
<evidence type="ECO:0000256" key="1">
    <source>
        <dbReference type="ARBA" id="ARBA00005010"/>
    </source>
</evidence>
<dbReference type="Pfam" id="PF13241">
    <property type="entry name" value="NAD_binding_7"/>
    <property type="match status" value="1"/>
</dbReference>
<gene>
    <name evidence="8" type="ORF">DKG74_10230</name>
</gene>
<sequence>MVSGYEVAMLPLALDMTRLAVAVVGRGEVVSKRLALVDAAGAVDVAVYAPGAGADLRALAGHRWRDGLPDTAALAGVRLVIVAGLDRPEAEAVAVAARSAGALVNVEDVVDLCDVHLPALVRRGDLTIAVSTGGKSPALARRLRRHLERAFGPEWAGRLEELAAIRRQWREQGLTPGEVSRRSDAYLDEKEWLA</sequence>
<dbReference type="Gene3D" id="3.40.50.720">
    <property type="entry name" value="NAD(P)-binding Rossmann-like Domain"/>
    <property type="match status" value="1"/>
</dbReference>
<keyword evidence="3" id="KW-0560">Oxidoreductase</keyword>
<evidence type="ECO:0000256" key="2">
    <source>
        <dbReference type="ARBA" id="ARBA00012400"/>
    </source>
</evidence>
<dbReference type="PANTHER" id="PTHR35330:SF1">
    <property type="entry name" value="SIROHEME BIOSYNTHESIS PROTEIN MET8"/>
    <property type="match status" value="1"/>
</dbReference>
<protein>
    <recommendedName>
        <fullName evidence="2">precorrin-2 dehydrogenase</fullName>
        <ecNumber evidence="2">1.3.1.76</ecNumber>
    </recommendedName>
</protein>
<dbReference type="EC" id="1.3.1.76" evidence="2"/>
<dbReference type="SUPFAM" id="SSF75615">
    <property type="entry name" value="Siroheme synthase middle domains-like"/>
    <property type="match status" value="1"/>
</dbReference>
<dbReference type="EMBL" id="QGLE01000005">
    <property type="protein sequence ID" value="PWR22801.1"/>
    <property type="molecule type" value="Genomic_DNA"/>
</dbReference>
<evidence type="ECO:0000256" key="6">
    <source>
        <dbReference type="ARBA" id="ARBA00047561"/>
    </source>
</evidence>
<dbReference type="InterPro" id="IPR006367">
    <property type="entry name" value="Sirohaem_synthase_N"/>
</dbReference>
<comment type="catalytic activity">
    <reaction evidence="6">
        <text>precorrin-2 + NAD(+) = sirohydrochlorin + NADH + 2 H(+)</text>
        <dbReference type="Rhea" id="RHEA:15613"/>
        <dbReference type="ChEBI" id="CHEBI:15378"/>
        <dbReference type="ChEBI" id="CHEBI:57540"/>
        <dbReference type="ChEBI" id="CHEBI:57945"/>
        <dbReference type="ChEBI" id="CHEBI:58351"/>
        <dbReference type="ChEBI" id="CHEBI:58827"/>
        <dbReference type="EC" id="1.3.1.76"/>
    </reaction>
</comment>
<dbReference type="PANTHER" id="PTHR35330">
    <property type="entry name" value="SIROHEME BIOSYNTHESIS PROTEIN MET8"/>
    <property type="match status" value="1"/>
</dbReference>
<dbReference type="Gene3D" id="3.30.160.110">
    <property type="entry name" value="Siroheme synthase, domain 2"/>
    <property type="match status" value="1"/>
</dbReference>
<evidence type="ECO:0000256" key="5">
    <source>
        <dbReference type="ARBA" id="ARBA00023244"/>
    </source>
</evidence>
<proteinExistence type="predicted"/>
<keyword evidence="4" id="KW-0520">NAD</keyword>
<dbReference type="OrthoDB" id="9815856at2"/>
<dbReference type="GO" id="GO:0043115">
    <property type="term" value="F:precorrin-2 dehydrogenase activity"/>
    <property type="evidence" value="ECO:0007669"/>
    <property type="project" value="UniProtKB-EC"/>
</dbReference>
<dbReference type="GO" id="GO:0019354">
    <property type="term" value="P:siroheme biosynthetic process"/>
    <property type="evidence" value="ECO:0007669"/>
    <property type="project" value="UniProtKB-UniPathway"/>
</dbReference>
<dbReference type="InterPro" id="IPR028281">
    <property type="entry name" value="Sirohaem_synthase_central"/>
</dbReference>
<keyword evidence="9" id="KW-1185">Reference proteome</keyword>
<dbReference type="NCBIfam" id="TIGR01470">
    <property type="entry name" value="cysG_Nterm"/>
    <property type="match status" value="1"/>
</dbReference>
<dbReference type="Proteomes" id="UP000245461">
    <property type="component" value="Unassembled WGS sequence"/>
</dbReference>
<evidence type="ECO:0000259" key="7">
    <source>
        <dbReference type="Pfam" id="PF14824"/>
    </source>
</evidence>
<comment type="pathway">
    <text evidence="1">Porphyrin-containing compound metabolism; siroheme biosynthesis; sirohydrochlorin from precorrin-2: step 1/1.</text>
</comment>
<dbReference type="RefSeq" id="WP_109905368.1">
    <property type="nucleotide sequence ID" value="NZ_QGLE01000005.1"/>
</dbReference>
<keyword evidence="5" id="KW-0627">Porphyrin biosynthesis</keyword>
<evidence type="ECO:0000313" key="8">
    <source>
        <dbReference type="EMBL" id="PWR22801.1"/>
    </source>
</evidence>
<evidence type="ECO:0000256" key="3">
    <source>
        <dbReference type="ARBA" id="ARBA00023002"/>
    </source>
</evidence>
<dbReference type="InterPro" id="IPR036291">
    <property type="entry name" value="NAD(P)-bd_dom_sf"/>
</dbReference>
<dbReference type="Pfam" id="PF14824">
    <property type="entry name" value="Sirohm_synth_M"/>
    <property type="match status" value="1"/>
</dbReference>